<evidence type="ECO:0000313" key="2">
    <source>
        <dbReference type="EMBL" id="CAF3598660.1"/>
    </source>
</evidence>
<name>A0A8S2D4Z2_9BILA</name>
<dbReference type="AlphaFoldDB" id="A0A8S2D4Z2"/>
<dbReference type="Proteomes" id="UP000682733">
    <property type="component" value="Unassembled WGS sequence"/>
</dbReference>
<protein>
    <recommendedName>
        <fullName evidence="4">Reverse transcriptase domain-containing protein</fullName>
    </recommendedName>
</protein>
<reference evidence="1" key="1">
    <citation type="submission" date="2021-02" db="EMBL/GenBank/DDBJ databases">
        <authorList>
            <person name="Nowell W R."/>
        </authorList>
    </citation>
    <scope>NUCLEOTIDE SEQUENCE</scope>
</reference>
<evidence type="ECO:0000313" key="3">
    <source>
        <dbReference type="Proteomes" id="UP000677228"/>
    </source>
</evidence>
<sequence length="242" mass="27407">MVLTPHDGDAFPSLKRMLHGLQSKKLSYKVRVRARRERAVLKSLVTLLHNRPDVVVRRTDKSKVFYVGKAAAFARKAMQYMIDTEAYQVIPNNECPLTENLRRVTTLLNALLKRGAINQYQHKTMCPSKGILELGHLHFIPKPHKPGTPLRQIGAAMHAPSTAMSAFLNDLLAPVFLRVAEATTFINSTGLIRALEKYVSEGHLQLTTLFVIFDVVNLYTMIPRQGALDALRRFLEKHLKHH</sequence>
<accession>A0A8S2D4Z2</accession>
<comment type="caution">
    <text evidence="1">The sequence shown here is derived from an EMBL/GenBank/DDBJ whole genome shotgun (WGS) entry which is preliminary data.</text>
</comment>
<evidence type="ECO:0000313" key="1">
    <source>
        <dbReference type="EMBL" id="CAF0814676.1"/>
    </source>
</evidence>
<dbReference type="Proteomes" id="UP000677228">
    <property type="component" value="Unassembled WGS sequence"/>
</dbReference>
<dbReference type="EMBL" id="CAJOBA010001490">
    <property type="protein sequence ID" value="CAF3598660.1"/>
    <property type="molecule type" value="Genomic_DNA"/>
</dbReference>
<evidence type="ECO:0008006" key="4">
    <source>
        <dbReference type="Google" id="ProtNLM"/>
    </source>
</evidence>
<gene>
    <name evidence="1" type="ORF">OVA965_LOCUS5330</name>
    <name evidence="2" type="ORF">TMI583_LOCUS5328</name>
</gene>
<organism evidence="1 3">
    <name type="scientific">Didymodactylos carnosus</name>
    <dbReference type="NCBI Taxonomy" id="1234261"/>
    <lineage>
        <taxon>Eukaryota</taxon>
        <taxon>Metazoa</taxon>
        <taxon>Spiralia</taxon>
        <taxon>Gnathifera</taxon>
        <taxon>Rotifera</taxon>
        <taxon>Eurotatoria</taxon>
        <taxon>Bdelloidea</taxon>
        <taxon>Philodinida</taxon>
        <taxon>Philodinidae</taxon>
        <taxon>Didymodactylos</taxon>
    </lineage>
</organism>
<proteinExistence type="predicted"/>
<dbReference type="EMBL" id="CAJNOK010001490">
    <property type="protein sequence ID" value="CAF0814676.1"/>
    <property type="molecule type" value="Genomic_DNA"/>
</dbReference>